<sequence>MQKISIVWLKRDLRLSDHQPLAEAIRAGFPVLMLYCFEPSLTSAPQSDDRHWRFVWESLEDMQNRLKVRETSVAIFHAEVKDVFQQLTANFQINAVYSHIETGIQLTYNRDKELSLFFRENEISWFEYAQQGVARGLKNRSRWRNSWFGFAKSPLQNPDWKKARFIQLSESFWKGFPQKEIPEGWKIPNPSMQPGGESKGRLYLRSFLEERVKNYSRHISKPELSRKGCSRISPYLAWGCISLREVYQSSEQKSKSGFQARNFANFQSRLRWHCHFIQKFEMESRMEFEPINRGFLKMEYPERKDWIHAWENGQTGYPLVDACMRCLRETGYLNFRMRAMVVSFLTHHLNQDWKSGADFLARMFLDFEPGIHYPQLQMQAGVTGINTIRIYNPLKQSQDHDPQGVFIRKWVPELAKLPDALIHTPWELTMMEQMSMEFYLGKDYPFPIVPLEKAAAEARDRIWAAQKDPEIVIEADRILAKHKLSNRMV</sequence>
<evidence type="ECO:0000256" key="6">
    <source>
        <dbReference type="RuleBase" id="RU004182"/>
    </source>
</evidence>
<evidence type="ECO:0000256" key="1">
    <source>
        <dbReference type="ARBA" id="ARBA00001932"/>
    </source>
</evidence>
<dbReference type="PRINTS" id="PR00147">
    <property type="entry name" value="DNAPHOTLYASE"/>
</dbReference>
<dbReference type="EMBL" id="QXML01000012">
    <property type="protein sequence ID" value="RIW12790.1"/>
    <property type="molecule type" value="Genomic_DNA"/>
</dbReference>
<keyword evidence="9" id="KW-1185">Reference proteome</keyword>
<dbReference type="SUPFAM" id="SSF52425">
    <property type="entry name" value="Cryptochrome/photolyase, N-terminal domain"/>
    <property type="match status" value="1"/>
</dbReference>
<dbReference type="GO" id="GO:0009416">
    <property type="term" value="P:response to light stimulus"/>
    <property type="evidence" value="ECO:0007669"/>
    <property type="project" value="TreeGrafter"/>
</dbReference>
<dbReference type="Pfam" id="PF00875">
    <property type="entry name" value="DNA_photolyase"/>
    <property type="match status" value="1"/>
</dbReference>
<dbReference type="GO" id="GO:0003677">
    <property type="term" value="F:DNA binding"/>
    <property type="evidence" value="ECO:0007669"/>
    <property type="project" value="TreeGrafter"/>
</dbReference>
<evidence type="ECO:0000313" key="8">
    <source>
        <dbReference type="EMBL" id="RIW12790.1"/>
    </source>
</evidence>
<evidence type="ECO:0000256" key="4">
    <source>
        <dbReference type="ARBA" id="ARBA00022991"/>
    </source>
</evidence>
<dbReference type="InterPro" id="IPR036155">
    <property type="entry name" value="Crypto/Photolyase_N_sf"/>
</dbReference>
<dbReference type="InterPro" id="IPR014729">
    <property type="entry name" value="Rossmann-like_a/b/a_fold"/>
</dbReference>
<comment type="similarity">
    <text evidence="6">Belongs to the DNA photolyase family.</text>
</comment>
<evidence type="ECO:0000259" key="7">
    <source>
        <dbReference type="PROSITE" id="PS51645"/>
    </source>
</evidence>
<dbReference type="Gene3D" id="1.25.40.80">
    <property type="match status" value="1"/>
</dbReference>
<gene>
    <name evidence="8" type="ORF">D0X99_18100</name>
</gene>
<dbReference type="GO" id="GO:0071949">
    <property type="term" value="F:FAD binding"/>
    <property type="evidence" value="ECO:0007669"/>
    <property type="project" value="TreeGrafter"/>
</dbReference>
<comment type="cofactor">
    <cofactor evidence="1">
        <name>(6R)-5,10-methylene-5,6,7,8-tetrahydrofolate</name>
        <dbReference type="ChEBI" id="CHEBI:15636"/>
    </cofactor>
</comment>
<dbReference type="InterPro" id="IPR006050">
    <property type="entry name" value="DNA_photolyase_N"/>
</dbReference>
<dbReference type="Proteomes" id="UP000283522">
    <property type="component" value="Unassembled WGS sequence"/>
</dbReference>
<dbReference type="GO" id="GO:0006139">
    <property type="term" value="P:nucleobase-containing compound metabolic process"/>
    <property type="evidence" value="ECO:0007669"/>
    <property type="project" value="UniProtKB-ARBA"/>
</dbReference>
<evidence type="ECO:0000313" key="9">
    <source>
        <dbReference type="Proteomes" id="UP000283522"/>
    </source>
</evidence>
<dbReference type="GO" id="GO:0003904">
    <property type="term" value="F:deoxyribodipyrimidine photo-lyase activity"/>
    <property type="evidence" value="ECO:0007669"/>
    <property type="project" value="TreeGrafter"/>
</dbReference>
<dbReference type="RefSeq" id="WP_119479355.1">
    <property type="nucleotide sequence ID" value="NZ_QXML01000012.1"/>
</dbReference>
<feature type="domain" description="Photolyase/cryptochrome alpha/beta" evidence="7">
    <location>
        <begin position="3"/>
        <end position="133"/>
    </location>
</feature>
<organism evidence="8 9">
    <name type="scientific">Algoriphagus lacus</name>
    <dbReference type="NCBI Taxonomy" id="2056311"/>
    <lineage>
        <taxon>Bacteria</taxon>
        <taxon>Pseudomonadati</taxon>
        <taxon>Bacteroidota</taxon>
        <taxon>Cytophagia</taxon>
        <taxon>Cytophagales</taxon>
        <taxon>Cyclobacteriaceae</taxon>
        <taxon>Algoriphagus</taxon>
    </lineage>
</organism>
<keyword evidence="8" id="KW-0456">Lyase</keyword>
<keyword evidence="3 5" id="KW-0274">FAD</keyword>
<feature type="binding site" evidence="5">
    <location>
        <position position="215"/>
    </location>
    <ligand>
        <name>FAD</name>
        <dbReference type="ChEBI" id="CHEBI:57692"/>
    </ligand>
</feature>
<dbReference type="AlphaFoldDB" id="A0A418PMU3"/>
<evidence type="ECO:0000256" key="2">
    <source>
        <dbReference type="ARBA" id="ARBA00022630"/>
    </source>
</evidence>
<evidence type="ECO:0000256" key="3">
    <source>
        <dbReference type="ARBA" id="ARBA00022827"/>
    </source>
</evidence>
<accession>A0A418PMU3</accession>
<feature type="binding site" evidence="5">
    <location>
        <position position="266"/>
    </location>
    <ligand>
        <name>FAD</name>
        <dbReference type="ChEBI" id="CHEBI:57692"/>
    </ligand>
</feature>
<dbReference type="Gene3D" id="3.40.50.620">
    <property type="entry name" value="HUPs"/>
    <property type="match status" value="1"/>
</dbReference>
<keyword evidence="2 5" id="KW-0285">Flavoprotein</keyword>
<protein>
    <submittedName>
        <fullName evidence="8">Deoxyribodipyrimidine photo-lyase</fullName>
    </submittedName>
</protein>
<comment type="cofactor">
    <cofactor evidence="5">
        <name>FAD</name>
        <dbReference type="ChEBI" id="CHEBI:57692"/>
    </cofactor>
    <text evidence="5">Binds 1 FAD per subunit.</text>
</comment>
<dbReference type="InterPro" id="IPR005101">
    <property type="entry name" value="Cryptochr/Photolyase_FAD-bd"/>
</dbReference>
<evidence type="ECO:0000256" key="5">
    <source>
        <dbReference type="PIRSR" id="PIRSR602081-1"/>
    </source>
</evidence>
<dbReference type="Gene3D" id="1.10.579.10">
    <property type="entry name" value="DNA Cyclobutane Dipyrimidine Photolyase, subunit A, domain 3"/>
    <property type="match status" value="1"/>
</dbReference>
<dbReference type="PANTHER" id="PTHR11455:SF9">
    <property type="entry name" value="CRYPTOCHROME CIRCADIAN CLOCK 5 ISOFORM X1"/>
    <property type="match status" value="1"/>
</dbReference>
<reference evidence="8 9" key="1">
    <citation type="submission" date="2018-09" db="EMBL/GenBank/DDBJ databases">
        <authorList>
            <person name="Wang X."/>
            <person name="Du Z."/>
        </authorList>
    </citation>
    <scope>NUCLEOTIDE SEQUENCE [LARGE SCALE GENOMIC DNA]</scope>
    <source>
        <strain evidence="8 9">N3</strain>
    </source>
</reference>
<dbReference type="OrthoDB" id="9772484at2"/>
<dbReference type="PANTHER" id="PTHR11455">
    <property type="entry name" value="CRYPTOCHROME"/>
    <property type="match status" value="1"/>
</dbReference>
<comment type="caution">
    <text evidence="8">The sequence shown here is derived from an EMBL/GenBank/DDBJ whole genome shotgun (WGS) entry which is preliminary data.</text>
</comment>
<dbReference type="GO" id="GO:0006950">
    <property type="term" value="P:response to stress"/>
    <property type="evidence" value="ECO:0007669"/>
    <property type="project" value="UniProtKB-ARBA"/>
</dbReference>
<dbReference type="InterPro" id="IPR002081">
    <property type="entry name" value="Cryptochrome/DNA_photolyase_1"/>
</dbReference>
<dbReference type="InterPro" id="IPR018394">
    <property type="entry name" value="DNA_photolyase_1_CS_C"/>
</dbReference>
<keyword evidence="4 6" id="KW-0157">Chromophore</keyword>
<dbReference type="PROSITE" id="PS00394">
    <property type="entry name" value="DNA_PHOTOLYASES_1_1"/>
    <property type="match status" value="1"/>
</dbReference>
<dbReference type="PROSITE" id="PS51645">
    <property type="entry name" value="PHR_CRY_ALPHA_BETA"/>
    <property type="match status" value="1"/>
</dbReference>
<name>A0A418PMU3_9BACT</name>
<proteinExistence type="inferred from homology"/>
<dbReference type="InterPro" id="IPR036134">
    <property type="entry name" value="Crypto/Photolyase_FAD-like_sf"/>
</dbReference>
<dbReference type="Pfam" id="PF03441">
    <property type="entry name" value="FAD_binding_7"/>
    <property type="match status" value="1"/>
</dbReference>
<dbReference type="SUPFAM" id="SSF48173">
    <property type="entry name" value="Cryptochrome/photolyase FAD-binding domain"/>
    <property type="match status" value="1"/>
</dbReference>